<dbReference type="InterPro" id="IPR014001">
    <property type="entry name" value="Helicase_ATP-bd"/>
</dbReference>
<feature type="domain" description="Helicase ATP-binding" evidence="2">
    <location>
        <begin position="504"/>
        <end position="663"/>
    </location>
</feature>
<dbReference type="InterPro" id="IPR049730">
    <property type="entry name" value="SNF2/RAD54-like_C"/>
</dbReference>
<dbReference type="Gene3D" id="3.40.50.10810">
    <property type="entry name" value="Tandem AAA-ATPase domain"/>
    <property type="match status" value="1"/>
</dbReference>
<dbReference type="Proteomes" id="UP000292424">
    <property type="component" value="Chromosome"/>
</dbReference>
<accession>A0A5P2G3C6</accession>
<protein>
    <submittedName>
        <fullName evidence="4">DEAD/DEAH box helicase</fullName>
    </submittedName>
</protein>
<keyword evidence="4" id="KW-0547">Nucleotide-binding</keyword>
<dbReference type="PROSITE" id="PS51194">
    <property type="entry name" value="HELICASE_CTER"/>
    <property type="match status" value="1"/>
</dbReference>
<keyword evidence="5" id="KW-1185">Reference proteome</keyword>
<dbReference type="PANTHER" id="PTHR45629">
    <property type="entry name" value="SNF2/RAD54 FAMILY MEMBER"/>
    <property type="match status" value="1"/>
</dbReference>
<dbReference type="Gene3D" id="3.40.50.300">
    <property type="entry name" value="P-loop containing nucleotide triphosphate hydrolases"/>
    <property type="match status" value="1"/>
</dbReference>
<dbReference type="SMART" id="SM00490">
    <property type="entry name" value="HELICc"/>
    <property type="match status" value="1"/>
</dbReference>
<keyword evidence="4" id="KW-0067">ATP-binding</keyword>
<dbReference type="Pfam" id="PF00271">
    <property type="entry name" value="Helicase_C"/>
    <property type="match status" value="1"/>
</dbReference>
<dbReference type="CDD" id="cd18793">
    <property type="entry name" value="SF2_C_SNF"/>
    <property type="match status" value="1"/>
</dbReference>
<dbReference type="InterPro" id="IPR001650">
    <property type="entry name" value="Helicase_C-like"/>
</dbReference>
<dbReference type="KEGG" id="arac:E0W69_013900"/>
<dbReference type="GO" id="GO:0005524">
    <property type="term" value="F:ATP binding"/>
    <property type="evidence" value="ECO:0007669"/>
    <property type="project" value="InterPro"/>
</dbReference>
<dbReference type="Pfam" id="PF00176">
    <property type="entry name" value="SNF2-rel_dom"/>
    <property type="match status" value="1"/>
</dbReference>
<dbReference type="GO" id="GO:0004386">
    <property type="term" value="F:helicase activity"/>
    <property type="evidence" value="ECO:0007669"/>
    <property type="project" value="UniProtKB-KW"/>
</dbReference>
<organism evidence="4 5">
    <name type="scientific">Rhizosphaericola mali</name>
    <dbReference type="NCBI Taxonomy" id="2545455"/>
    <lineage>
        <taxon>Bacteria</taxon>
        <taxon>Pseudomonadati</taxon>
        <taxon>Bacteroidota</taxon>
        <taxon>Chitinophagia</taxon>
        <taxon>Chitinophagales</taxon>
        <taxon>Chitinophagaceae</taxon>
        <taxon>Rhizosphaericola</taxon>
    </lineage>
</organism>
<reference evidence="4 5" key="1">
    <citation type="submission" date="2019-09" db="EMBL/GenBank/DDBJ databases">
        <title>Complete genome sequence of Arachidicoccus sp. B3-10 isolated from apple orchard soil.</title>
        <authorList>
            <person name="Kim H.S."/>
            <person name="Han K.-I."/>
            <person name="Suh M.K."/>
            <person name="Lee K.C."/>
            <person name="Eom M.K."/>
            <person name="Kim J.-S."/>
            <person name="Kang S.W."/>
            <person name="Sin Y."/>
            <person name="Lee J.-S."/>
        </authorList>
    </citation>
    <scope>NUCLEOTIDE SEQUENCE [LARGE SCALE GENOMIC DNA]</scope>
    <source>
        <strain evidence="4 5">B3-10</strain>
    </source>
</reference>
<gene>
    <name evidence="4" type="ORF">E0W69_013900</name>
</gene>
<name>A0A5P2G3C6_9BACT</name>
<evidence type="ECO:0000313" key="5">
    <source>
        <dbReference type="Proteomes" id="UP000292424"/>
    </source>
</evidence>
<dbReference type="InterPro" id="IPR027417">
    <property type="entry name" value="P-loop_NTPase"/>
</dbReference>
<dbReference type="PANTHER" id="PTHR45629:SF7">
    <property type="entry name" value="DNA EXCISION REPAIR PROTEIN ERCC-6-RELATED"/>
    <property type="match status" value="1"/>
</dbReference>
<dbReference type="InterPro" id="IPR038718">
    <property type="entry name" value="SNF2-like_sf"/>
</dbReference>
<sequence length="957" mass="110671">MMLDVKVGLMWEPENLWKNKPYFSLVTITKKDGIPQYRQDLLNKKNIDKISSQWSSSIVQLLEELSTEANLKVEAAIAKQKAKMGNNPTANMLFQKALTEHRMKQIQMLMPKSGAIVTMHKIINKETGNPLVAPCKFARKIAQIQLEITKTGNQFGLKTTIIGENESFELEESNRFQYMIVHDSVWHLISYKDFQTLEWLQDTDLETLGQSSTEFAEKVIQKLEKDYTIDKRIFFPAETVESLPQRNILFTELSNSFLMLTPRWEYDGFMIEGDYKSEETRKAGGKDYVIHRNEQEEKDFRTYIQSLHPDFPTQSHRGFYFLSFANAKKKQWFIKAYRELLNNNIDVVGLDMLQHFRYCPFEPTTELNYQKKEGSKLEYFAKVLFGKEEVPLLTVQKMLLAGQRNVLLKDDSIAVFTDEWVKEYALFFKHAAVYKNRLTIPSWVLIGKLNTIENTQKENIAEIVPADWQKLWLQWQTEEILYSVPTCIETQLRPYQQKGFEWMILLSKIEAGACLADDMGLGKTLQTICFLTWLKEQHPDGKSIIVCPASLIYNWEAEWKKFAPTIKIAVHNGQNRDFEKTTKDGFDILILSYHTFRQDMGIIAENTWLGAVVDESQNIKNPSAQITKAIYELKAMHRIALSGTPIMNNTFDLYAQLQFLLPGLLGNREFFKKEYAIPIDRDGSQEKSSALRQLTAPFILRRTKKQVATDLPDKTESILWCEMTEDQQAFYNEVKADIQDSLFIGIQNEGLERSKLNILQGIQKLRQICDAPSLMKDQDDYSPCSESIKIDRILDEMERISDSGNKALIFSQFTGMLHLIADKLKERGISFYHFDGSTAIEKRQEMVKNFQEENNTTTAFLISLKSGNAGLNLTSAQYVYLVDPWWNKAVEQQAIDRTHRIGQKNNVFAYRMICKNSIEEKIISLQSKKQLLSEELVGAEEGFVKNLSEEDLQYLFS</sequence>
<dbReference type="SMART" id="SM00487">
    <property type="entry name" value="DEXDc"/>
    <property type="match status" value="1"/>
</dbReference>
<dbReference type="SUPFAM" id="SSF52540">
    <property type="entry name" value="P-loop containing nucleoside triphosphate hydrolases"/>
    <property type="match status" value="2"/>
</dbReference>
<keyword evidence="4" id="KW-0347">Helicase</keyword>
<dbReference type="InterPro" id="IPR000330">
    <property type="entry name" value="SNF2_N"/>
</dbReference>
<evidence type="ECO:0000313" key="4">
    <source>
        <dbReference type="EMBL" id="QES89707.1"/>
    </source>
</evidence>
<dbReference type="PROSITE" id="PS51192">
    <property type="entry name" value="HELICASE_ATP_BIND_1"/>
    <property type="match status" value="1"/>
</dbReference>
<evidence type="ECO:0000259" key="2">
    <source>
        <dbReference type="PROSITE" id="PS51192"/>
    </source>
</evidence>
<dbReference type="OrthoDB" id="9760715at2"/>
<evidence type="ECO:0000256" key="1">
    <source>
        <dbReference type="ARBA" id="ARBA00022801"/>
    </source>
</evidence>
<feature type="domain" description="Helicase C-terminal" evidence="3">
    <location>
        <begin position="789"/>
        <end position="951"/>
    </location>
</feature>
<proteinExistence type="predicted"/>
<dbReference type="InterPro" id="IPR050496">
    <property type="entry name" value="SNF2_RAD54_helicase_repair"/>
</dbReference>
<dbReference type="EMBL" id="CP044016">
    <property type="protein sequence ID" value="QES89707.1"/>
    <property type="molecule type" value="Genomic_DNA"/>
</dbReference>
<dbReference type="RefSeq" id="WP_131330641.1">
    <property type="nucleotide sequence ID" value="NZ_CP044016.1"/>
</dbReference>
<dbReference type="AlphaFoldDB" id="A0A5P2G3C6"/>
<evidence type="ECO:0000259" key="3">
    <source>
        <dbReference type="PROSITE" id="PS51194"/>
    </source>
</evidence>
<dbReference type="GO" id="GO:0016787">
    <property type="term" value="F:hydrolase activity"/>
    <property type="evidence" value="ECO:0007669"/>
    <property type="project" value="UniProtKB-KW"/>
</dbReference>
<dbReference type="GO" id="GO:0015616">
    <property type="term" value="F:DNA translocase activity"/>
    <property type="evidence" value="ECO:0007669"/>
    <property type="project" value="TreeGrafter"/>
</dbReference>
<keyword evidence="1" id="KW-0378">Hydrolase</keyword>